<dbReference type="AlphaFoldDB" id="A0A482WDF1"/>
<dbReference type="Proteomes" id="UP000292052">
    <property type="component" value="Unassembled WGS sequence"/>
</dbReference>
<evidence type="ECO:0000313" key="2">
    <source>
        <dbReference type="Proteomes" id="UP000292052"/>
    </source>
</evidence>
<dbReference type="GO" id="GO:0003676">
    <property type="term" value="F:nucleic acid binding"/>
    <property type="evidence" value="ECO:0007669"/>
    <property type="project" value="InterPro"/>
</dbReference>
<sequence>MRAIQEGEIEHLQLPARSPDFNPIQHVWDTGSLDNHRLTRLTLRELRTILPQLWDNLPQNEIDHLIFNMPRRVHGTLKPEVAILVIKNKTDDFIVFRICYFNEFLQF</sequence>
<accession>A0A482WDF1</accession>
<evidence type="ECO:0000313" key="1">
    <source>
        <dbReference type="EMBL" id="RZC43291.1"/>
    </source>
</evidence>
<evidence type="ECO:0008006" key="3">
    <source>
        <dbReference type="Google" id="ProtNLM"/>
    </source>
</evidence>
<proteinExistence type="predicted"/>
<dbReference type="Gene3D" id="3.30.420.10">
    <property type="entry name" value="Ribonuclease H-like superfamily/Ribonuclease H"/>
    <property type="match status" value="1"/>
</dbReference>
<name>A0A482WDF1_ASBVE</name>
<reference evidence="1 2" key="1">
    <citation type="submission" date="2017-03" db="EMBL/GenBank/DDBJ databases">
        <title>Genome of the blue death feigning beetle - Asbolus verrucosus.</title>
        <authorList>
            <person name="Rider S.D."/>
        </authorList>
    </citation>
    <scope>NUCLEOTIDE SEQUENCE [LARGE SCALE GENOMIC DNA]</scope>
    <source>
        <strain evidence="1">Butters</strain>
        <tissue evidence="1">Head and leg muscle</tissue>
    </source>
</reference>
<dbReference type="EMBL" id="QDEB01000318">
    <property type="protein sequence ID" value="RZC43291.1"/>
    <property type="molecule type" value="Genomic_DNA"/>
</dbReference>
<protein>
    <recommendedName>
        <fullName evidence="3">DDE 3 domain containing protein</fullName>
    </recommendedName>
</protein>
<gene>
    <name evidence="1" type="ORF">BDFB_011917</name>
</gene>
<comment type="caution">
    <text evidence="1">The sequence shown here is derived from an EMBL/GenBank/DDBJ whole genome shotgun (WGS) entry which is preliminary data.</text>
</comment>
<dbReference type="OrthoDB" id="6734183at2759"/>
<dbReference type="STRING" id="1661398.A0A482WDF1"/>
<dbReference type="InterPro" id="IPR036397">
    <property type="entry name" value="RNaseH_sf"/>
</dbReference>
<organism evidence="1 2">
    <name type="scientific">Asbolus verrucosus</name>
    <name type="common">Desert ironclad beetle</name>
    <dbReference type="NCBI Taxonomy" id="1661398"/>
    <lineage>
        <taxon>Eukaryota</taxon>
        <taxon>Metazoa</taxon>
        <taxon>Ecdysozoa</taxon>
        <taxon>Arthropoda</taxon>
        <taxon>Hexapoda</taxon>
        <taxon>Insecta</taxon>
        <taxon>Pterygota</taxon>
        <taxon>Neoptera</taxon>
        <taxon>Endopterygota</taxon>
        <taxon>Coleoptera</taxon>
        <taxon>Polyphaga</taxon>
        <taxon>Cucujiformia</taxon>
        <taxon>Tenebrionidae</taxon>
        <taxon>Pimeliinae</taxon>
        <taxon>Asbolus</taxon>
    </lineage>
</organism>
<keyword evidence="2" id="KW-1185">Reference proteome</keyword>